<dbReference type="EMBL" id="PKPP01006056">
    <property type="protein sequence ID" value="PWA57817.1"/>
    <property type="molecule type" value="Genomic_DNA"/>
</dbReference>
<name>A0A2U1M990_ARTAN</name>
<dbReference type="AlphaFoldDB" id="A0A2U1M990"/>
<comment type="caution">
    <text evidence="2">The sequence shown here is derived from an EMBL/GenBank/DDBJ whole genome shotgun (WGS) entry which is preliminary data.</text>
</comment>
<gene>
    <name evidence="2" type="ORF">CTI12_AA405680</name>
</gene>
<keyword evidence="1" id="KW-1133">Transmembrane helix</keyword>
<dbReference type="PANTHER" id="PTHR34656">
    <property type="entry name" value="PYRROLINE-5-CARBOXYLATE REDUCTASE"/>
    <property type="match status" value="1"/>
</dbReference>
<sequence>MAVGMIFGLLSMAAALAIAVPASVVIWISILVLLTFCGKPRESVVVEGRRLTTEISRAMGMVVLKEGNLVAVVCAIFGYFLIVRYGGVQHERSSRGVWVVFVFAWLVCTCQRSVGLSRWLAYLDAIIQELEFCSGHISIAQLVTEPSIGDNLVFADSIIYFKSIRDFEAEKLANLNLFLEASAAHLRRRREFAIRFNAM</sequence>
<feature type="transmembrane region" description="Helical" evidence="1">
    <location>
        <begin position="58"/>
        <end position="83"/>
    </location>
</feature>
<accession>A0A2U1M990</accession>
<evidence type="ECO:0000313" key="2">
    <source>
        <dbReference type="EMBL" id="PWA57817.1"/>
    </source>
</evidence>
<dbReference type="PANTHER" id="PTHR34656:SF1">
    <property type="entry name" value="PYRROLINE-5-CARBOXYLATE REDUCTASE"/>
    <property type="match status" value="1"/>
</dbReference>
<keyword evidence="1" id="KW-0812">Transmembrane</keyword>
<dbReference type="STRING" id="35608.A0A2U1M990"/>
<protein>
    <submittedName>
        <fullName evidence="2">Uncharacterized protein</fullName>
    </submittedName>
</protein>
<evidence type="ECO:0000313" key="3">
    <source>
        <dbReference type="Proteomes" id="UP000245207"/>
    </source>
</evidence>
<dbReference type="OrthoDB" id="1929829at2759"/>
<keyword evidence="1" id="KW-0472">Membrane</keyword>
<evidence type="ECO:0000256" key="1">
    <source>
        <dbReference type="SAM" id="Phobius"/>
    </source>
</evidence>
<proteinExistence type="predicted"/>
<organism evidence="2 3">
    <name type="scientific">Artemisia annua</name>
    <name type="common">Sweet wormwood</name>
    <dbReference type="NCBI Taxonomy" id="35608"/>
    <lineage>
        <taxon>Eukaryota</taxon>
        <taxon>Viridiplantae</taxon>
        <taxon>Streptophyta</taxon>
        <taxon>Embryophyta</taxon>
        <taxon>Tracheophyta</taxon>
        <taxon>Spermatophyta</taxon>
        <taxon>Magnoliopsida</taxon>
        <taxon>eudicotyledons</taxon>
        <taxon>Gunneridae</taxon>
        <taxon>Pentapetalae</taxon>
        <taxon>asterids</taxon>
        <taxon>campanulids</taxon>
        <taxon>Asterales</taxon>
        <taxon>Asteraceae</taxon>
        <taxon>Asteroideae</taxon>
        <taxon>Anthemideae</taxon>
        <taxon>Artemisiinae</taxon>
        <taxon>Artemisia</taxon>
    </lineage>
</organism>
<feature type="transmembrane region" description="Helical" evidence="1">
    <location>
        <begin position="6"/>
        <end position="37"/>
    </location>
</feature>
<dbReference type="Proteomes" id="UP000245207">
    <property type="component" value="Unassembled WGS sequence"/>
</dbReference>
<keyword evidence="3" id="KW-1185">Reference proteome</keyword>
<reference evidence="2 3" key="1">
    <citation type="journal article" date="2018" name="Mol. Plant">
        <title>The genome of Artemisia annua provides insight into the evolution of Asteraceae family and artemisinin biosynthesis.</title>
        <authorList>
            <person name="Shen Q."/>
            <person name="Zhang L."/>
            <person name="Liao Z."/>
            <person name="Wang S."/>
            <person name="Yan T."/>
            <person name="Shi P."/>
            <person name="Liu M."/>
            <person name="Fu X."/>
            <person name="Pan Q."/>
            <person name="Wang Y."/>
            <person name="Lv Z."/>
            <person name="Lu X."/>
            <person name="Zhang F."/>
            <person name="Jiang W."/>
            <person name="Ma Y."/>
            <person name="Chen M."/>
            <person name="Hao X."/>
            <person name="Li L."/>
            <person name="Tang Y."/>
            <person name="Lv G."/>
            <person name="Zhou Y."/>
            <person name="Sun X."/>
            <person name="Brodelius P.E."/>
            <person name="Rose J.K.C."/>
            <person name="Tang K."/>
        </authorList>
    </citation>
    <scope>NUCLEOTIDE SEQUENCE [LARGE SCALE GENOMIC DNA]</scope>
    <source>
        <strain evidence="3">cv. Huhao1</strain>
        <tissue evidence="2">Leaf</tissue>
    </source>
</reference>